<proteinExistence type="predicted"/>
<sequence>MSSTPSPNIAGTGDRAPPPYPFEDYPSMQLAWGPHHNHELRRKQPAGTALSLLDLNNASVTISDADNDTSYRAPVGSLLMKADGSNWNNTTVRPEFLDVYSWGPARLEAMIAWLLDSRCTFDVGRTQHLEIMCHDFQPVVYSDAPAAASIAHLLSKMSDALTSAKFTTPWLGQDGKLPANPLVLARKLTTLTLDFQRLGDHVCAPWVLEQMLRDVEDVIPLERLDVVLAVPAYEEDPHLAARWMTFDNILADKIERGLLPRFQKLCLYNYRRGGGEQIIRSCMVPYSHSIL</sequence>
<dbReference type="AlphaFoldDB" id="A0A550C0A0"/>
<protein>
    <submittedName>
        <fullName evidence="2">Uncharacterized protein</fullName>
    </submittedName>
</protein>
<organism evidence="2 3">
    <name type="scientific">Schizophyllum amplum</name>
    <dbReference type="NCBI Taxonomy" id="97359"/>
    <lineage>
        <taxon>Eukaryota</taxon>
        <taxon>Fungi</taxon>
        <taxon>Dikarya</taxon>
        <taxon>Basidiomycota</taxon>
        <taxon>Agaricomycotina</taxon>
        <taxon>Agaricomycetes</taxon>
        <taxon>Agaricomycetidae</taxon>
        <taxon>Agaricales</taxon>
        <taxon>Schizophyllaceae</taxon>
        <taxon>Schizophyllum</taxon>
    </lineage>
</organism>
<dbReference type="Proteomes" id="UP000320762">
    <property type="component" value="Unassembled WGS sequence"/>
</dbReference>
<accession>A0A550C0A0</accession>
<dbReference type="EMBL" id="VDMD01000038">
    <property type="protein sequence ID" value="TRM58215.1"/>
    <property type="molecule type" value="Genomic_DNA"/>
</dbReference>
<evidence type="ECO:0000313" key="3">
    <source>
        <dbReference type="Proteomes" id="UP000320762"/>
    </source>
</evidence>
<keyword evidence="3" id="KW-1185">Reference proteome</keyword>
<feature type="region of interest" description="Disordered" evidence="1">
    <location>
        <begin position="1"/>
        <end position="20"/>
    </location>
</feature>
<comment type="caution">
    <text evidence="2">The sequence shown here is derived from an EMBL/GenBank/DDBJ whole genome shotgun (WGS) entry which is preliminary data.</text>
</comment>
<evidence type="ECO:0000256" key="1">
    <source>
        <dbReference type="SAM" id="MobiDB-lite"/>
    </source>
</evidence>
<gene>
    <name evidence="2" type="ORF">BD626DRAFT_540165</name>
</gene>
<evidence type="ECO:0000313" key="2">
    <source>
        <dbReference type="EMBL" id="TRM58215.1"/>
    </source>
</evidence>
<reference evidence="2 3" key="1">
    <citation type="journal article" date="2019" name="New Phytol.">
        <title>Comparative genomics reveals unique wood-decay strategies and fruiting body development in the Schizophyllaceae.</title>
        <authorList>
            <person name="Almasi E."/>
            <person name="Sahu N."/>
            <person name="Krizsan K."/>
            <person name="Balint B."/>
            <person name="Kovacs G.M."/>
            <person name="Kiss B."/>
            <person name="Cseklye J."/>
            <person name="Drula E."/>
            <person name="Henrissat B."/>
            <person name="Nagy I."/>
            <person name="Chovatia M."/>
            <person name="Adam C."/>
            <person name="LaButti K."/>
            <person name="Lipzen A."/>
            <person name="Riley R."/>
            <person name="Grigoriev I.V."/>
            <person name="Nagy L.G."/>
        </authorList>
    </citation>
    <scope>NUCLEOTIDE SEQUENCE [LARGE SCALE GENOMIC DNA]</scope>
    <source>
        <strain evidence="2 3">NL-1724</strain>
    </source>
</reference>
<name>A0A550C0A0_9AGAR</name>
<dbReference type="OrthoDB" id="2991422at2759"/>